<organism evidence="2 3">
    <name type="scientific">Pontiella desulfatans</name>
    <dbReference type="NCBI Taxonomy" id="2750659"/>
    <lineage>
        <taxon>Bacteria</taxon>
        <taxon>Pseudomonadati</taxon>
        <taxon>Kiritimatiellota</taxon>
        <taxon>Kiritimatiellia</taxon>
        <taxon>Kiritimatiellales</taxon>
        <taxon>Pontiellaceae</taxon>
        <taxon>Pontiella</taxon>
    </lineage>
</organism>
<sequence>MLDHSPSICALVILIVVTIVQVASFLSKGRFRAPTATRPLLALFLAITVAEWVSYSVALWLLALISFCALREYLSLVDIRLEDRWGILVSYLSIPFMFYLIHIEWYGFFIIAIPVYAFLLIPFFVALGGRSKGIVFSVGMLDFGLFFFVFCVGHIAYLLFYSARMTSLMIVGVSAAALIHKHLKIGSPRMRLLLQVAVVCPLYIGLASWTAIPLVHSVMLGILIPVSVCMGRYTLHAVEQDLGIRADRLQQGRGRTINGLKSYLYTAPIVFHYLRWFLKWGDL</sequence>
<dbReference type="GO" id="GO:0009273">
    <property type="term" value="P:peptidoglycan-based cell wall biogenesis"/>
    <property type="evidence" value="ECO:0007669"/>
    <property type="project" value="TreeGrafter"/>
</dbReference>
<feature type="transmembrane region" description="Helical" evidence="1">
    <location>
        <begin position="7"/>
        <end position="27"/>
    </location>
</feature>
<dbReference type="GO" id="GO:0005886">
    <property type="term" value="C:plasma membrane"/>
    <property type="evidence" value="ECO:0007669"/>
    <property type="project" value="TreeGrafter"/>
</dbReference>
<proteinExistence type="predicted"/>
<protein>
    <submittedName>
        <fullName evidence="2">Uncharacterized protein</fullName>
    </submittedName>
</protein>
<feature type="transmembrane region" description="Helical" evidence="1">
    <location>
        <begin position="134"/>
        <end position="157"/>
    </location>
</feature>
<name>A0A6C2UD42_PONDE</name>
<evidence type="ECO:0000313" key="2">
    <source>
        <dbReference type="EMBL" id="VGO17477.1"/>
    </source>
</evidence>
<keyword evidence="1" id="KW-0812">Transmembrane</keyword>
<reference evidence="2 3" key="1">
    <citation type="submission" date="2019-04" db="EMBL/GenBank/DDBJ databases">
        <authorList>
            <person name="Van Vliet M D."/>
        </authorList>
    </citation>
    <scope>NUCLEOTIDE SEQUENCE [LARGE SCALE GENOMIC DNA]</scope>
    <source>
        <strain evidence="2 3">F1</strain>
    </source>
</reference>
<gene>
    <name evidence="2" type="ORF">PDESU_06073</name>
</gene>
<keyword evidence="1" id="KW-0472">Membrane</keyword>
<dbReference type="PANTHER" id="PTHR43535:SF1">
    <property type="entry name" value="PHOSPHATIDATE CYTIDYLYLTRANSFERASE"/>
    <property type="match status" value="1"/>
</dbReference>
<feature type="transmembrane region" description="Helical" evidence="1">
    <location>
        <begin position="39"/>
        <end position="64"/>
    </location>
</feature>
<evidence type="ECO:0000256" key="1">
    <source>
        <dbReference type="SAM" id="Phobius"/>
    </source>
</evidence>
<feature type="transmembrane region" description="Helical" evidence="1">
    <location>
        <begin position="192"/>
        <end position="212"/>
    </location>
</feature>
<keyword evidence="3" id="KW-1185">Reference proteome</keyword>
<feature type="transmembrane region" description="Helical" evidence="1">
    <location>
        <begin position="259"/>
        <end position="278"/>
    </location>
</feature>
<dbReference type="PANTHER" id="PTHR43535">
    <property type="entry name" value="PHOSPHATIDATE CYTIDYLYLTRANSFERASE"/>
    <property type="match status" value="1"/>
</dbReference>
<dbReference type="Proteomes" id="UP000366872">
    <property type="component" value="Unassembled WGS sequence"/>
</dbReference>
<feature type="transmembrane region" description="Helical" evidence="1">
    <location>
        <begin position="85"/>
        <end position="102"/>
    </location>
</feature>
<feature type="transmembrane region" description="Helical" evidence="1">
    <location>
        <begin position="218"/>
        <end position="238"/>
    </location>
</feature>
<feature type="transmembrane region" description="Helical" evidence="1">
    <location>
        <begin position="163"/>
        <end position="180"/>
    </location>
</feature>
<feature type="transmembrane region" description="Helical" evidence="1">
    <location>
        <begin position="108"/>
        <end position="127"/>
    </location>
</feature>
<dbReference type="EMBL" id="CAAHFG010000004">
    <property type="protein sequence ID" value="VGO17477.1"/>
    <property type="molecule type" value="Genomic_DNA"/>
</dbReference>
<dbReference type="AlphaFoldDB" id="A0A6C2UD42"/>
<evidence type="ECO:0000313" key="3">
    <source>
        <dbReference type="Proteomes" id="UP000366872"/>
    </source>
</evidence>
<accession>A0A6C2UD42</accession>
<keyword evidence="1" id="KW-1133">Transmembrane helix</keyword>